<accession>A0A699HN06</accession>
<dbReference type="EMBL" id="BKCJ010165478">
    <property type="protein sequence ID" value="GEY27819.1"/>
    <property type="molecule type" value="Genomic_DNA"/>
</dbReference>
<keyword evidence="2" id="KW-0548">Nucleotidyltransferase</keyword>
<comment type="caution">
    <text evidence="2">The sequence shown here is derived from an EMBL/GenBank/DDBJ whole genome shotgun (WGS) entry which is preliminary data.</text>
</comment>
<dbReference type="AlphaFoldDB" id="A0A699HN06"/>
<feature type="region of interest" description="Disordered" evidence="1">
    <location>
        <begin position="114"/>
        <end position="158"/>
    </location>
</feature>
<dbReference type="GO" id="GO:0003887">
    <property type="term" value="F:DNA-directed DNA polymerase activity"/>
    <property type="evidence" value="ECO:0007669"/>
    <property type="project" value="UniProtKB-KW"/>
</dbReference>
<dbReference type="PANTHER" id="PTHR33067:SF9">
    <property type="entry name" value="RNA-DIRECTED DNA POLYMERASE"/>
    <property type="match status" value="1"/>
</dbReference>
<name>A0A699HN06_TANCI</name>
<proteinExistence type="predicted"/>
<protein>
    <submittedName>
        <fullName evidence="2">DNA-directed DNA polymerase</fullName>
    </submittedName>
</protein>
<evidence type="ECO:0000313" key="2">
    <source>
        <dbReference type="EMBL" id="GEY27819.1"/>
    </source>
</evidence>
<reference evidence="2" key="1">
    <citation type="journal article" date="2019" name="Sci. Rep.">
        <title>Draft genome of Tanacetum cinerariifolium, the natural source of mosquito coil.</title>
        <authorList>
            <person name="Yamashiro T."/>
            <person name="Shiraishi A."/>
            <person name="Satake H."/>
            <person name="Nakayama K."/>
        </authorList>
    </citation>
    <scope>NUCLEOTIDE SEQUENCE</scope>
</reference>
<gene>
    <name evidence="2" type="ORF">Tci_399793</name>
</gene>
<feature type="compositionally biased region" description="Basic and acidic residues" evidence="1">
    <location>
        <begin position="116"/>
        <end position="133"/>
    </location>
</feature>
<sequence>MMNERCSAVLLNKLPLKEKDLGSFTIPCDIGNLHIDNALADLGTSISIMPYTIPFLATARAMIDIFNKKITLRVRNEEVIFDVDQSMKKPHAEDNECYGIDDLDMVIQSAPQELLENDHRDKNLEDGIKRTNSENDGSNSETPIRRIDHVNTPYSQET</sequence>
<keyword evidence="2" id="KW-0239">DNA-directed DNA polymerase</keyword>
<organism evidence="2">
    <name type="scientific">Tanacetum cinerariifolium</name>
    <name type="common">Dalmatian daisy</name>
    <name type="synonym">Chrysanthemum cinerariifolium</name>
    <dbReference type="NCBI Taxonomy" id="118510"/>
    <lineage>
        <taxon>Eukaryota</taxon>
        <taxon>Viridiplantae</taxon>
        <taxon>Streptophyta</taxon>
        <taxon>Embryophyta</taxon>
        <taxon>Tracheophyta</taxon>
        <taxon>Spermatophyta</taxon>
        <taxon>Magnoliopsida</taxon>
        <taxon>eudicotyledons</taxon>
        <taxon>Gunneridae</taxon>
        <taxon>Pentapetalae</taxon>
        <taxon>asterids</taxon>
        <taxon>campanulids</taxon>
        <taxon>Asterales</taxon>
        <taxon>Asteraceae</taxon>
        <taxon>Asteroideae</taxon>
        <taxon>Anthemideae</taxon>
        <taxon>Anthemidinae</taxon>
        <taxon>Tanacetum</taxon>
    </lineage>
</organism>
<dbReference type="PANTHER" id="PTHR33067">
    <property type="entry name" value="RNA-DIRECTED DNA POLYMERASE-RELATED"/>
    <property type="match status" value="1"/>
</dbReference>
<evidence type="ECO:0000256" key="1">
    <source>
        <dbReference type="SAM" id="MobiDB-lite"/>
    </source>
</evidence>
<keyword evidence="2" id="KW-0808">Transferase</keyword>